<reference evidence="2 3" key="1">
    <citation type="submission" date="2015-02" db="EMBL/GenBank/DDBJ databases">
        <authorList>
            <person name="Ju K.-S."/>
            <person name="Doroghazi J.R."/>
            <person name="Metcalf W."/>
        </authorList>
    </citation>
    <scope>NUCLEOTIDE SEQUENCE [LARGE SCALE GENOMIC DNA]</scope>
    <source>
        <strain evidence="2 3">ATCC 31215</strain>
    </source>
</reference>
<evidence type="ECO:0000313" key="2">
    <source>
        <dbReference type="EMBL" id="KJS63705.1"/>
    </source>
</evidence>
<comment type="caution">
    <text evidence="2">The sequence shown here is derived from an EMBL/GenBank/DDBJ whole genome shotgun (WGS) entry which is preliminary data.</text>
</comment>
<feature type="region of interest" description="Disordered" evidence="1">
    <location>
        <begin position="71"/>
        <end position="92"/>
    </location>
</feature>
<gene>
    <name evidence="2" type="ORF">VM95_02125</name>
</gene>
<dbReference type="NCBIfam" id="NF033634">
    <property type="entry name" value="SLATT_1"/>
    <property type="match status" value="1"/>
</dbReference>
<dbReference type="Proteomes" id="UP000033699">
    <property type="component" value="Unassembled WGS sequence"/>
</dbReference>
<dbReference type="PATRIC" id="fig|359131.3.peg.458"/>
<keyword evidence="3" id="KW-1185">Reference proteome</keyword>
<dbReference type="AlphaFoldDB" id="A0A0F2TN37"/>
<organism evidence="2 3">
    <name type="scientific">Streptomyces rubellomurinus (strain ATCC 31215)</name>
    <dbReference type="NCBI Taxonomy" id="359131"/>
    <lineage>
        <taxon>Bacteria</taxon>
        <taxon>Bacillati</taxon>
        <taxon>Actinomycetota</taxon>
        <taxon>Actinomycetes</taxon>
        <taxon>Kitasatosporales</taxon>
        <taxon>Streptomycetaceae</taxon>
        <taxon>Streptomyces</taxon>
    </lineage>
</organism>
<proteinExistence type="predicted"/>
<sequence>MTVGLSLLVGGSTGFMGYYKFRERSFYLQQSADQVEAEHNAMILSVGDYRGLSQPEALARLVERVEQIRNEQRRRQQQLDQPAGGQALEPGE</sequence>
<evidence type="ECO:0000313" key="3">
    <source>
        <dbReference type="Proteomes" id="UP000033699"/>
    </source>
</evidence>
<dbReference type="EMBL" id="JZKH01000002">
    <property type="protein sequence ID" value="KJS63705.1"/>
    <property type="molecule type" value="Genomic_DNA"/>
</dbReference>
<evidence type="ECO:0000256" key="1">
    <source>
        <dbReference type="SAM" id="MobiDB-lite"/>
    </source>
</evidence>
<accession>A0A0F2TN37</accession>
<protein>
    <submittedName>
        <fullName evidence="2">Uncharacterized protein</fullName>
    </submittedName>
</protein>
<name>A0A0F2TN37_STRR3</name>